<comment type="caution">
    <text evidence="2">The sequence shown here is derived from an EMBL/GenBank/DDBJ whole genome shotgun (WGS) entry which is preliminary data.</text>
</comment>
<evidence type="ECO:0000313" key="2">
    <source>
        <dbReference type="EMBL" id="GJE78048.1"/>
    </source>
</evidence>
<protein>
    <submittedName>
        <fullName evidence="2">Uncharacterized protein</fullName>
    </submittedName>
</protein>
<dbReference type="EMBL" id="BPRE01000020">
    <property type="protein sequence ID" value="GJE78048.1"/>
    <property type="molecule type" value="Genomic_DNA"/>
</dbReference>
<dbReference type="Proteomes" id="UP001055093">
    <property type="component" value="Unassembled WGS sequence"/>
</dbReference>
<name>A0ABQ4V0U6_9HYPH</name>
<reference evidence="2" key="1">
    <citation type="journal article" date="2021" name="Front. Microbiol.">
        <title>Comprehensive Comparative Genomics and Phenotyping of Methylobacterium Species.</title>
        <authorList>
            <person name="Alessa O."/>
            <person name="Ogura Y."/>
            <person name="Fujitani Y."/>
            <person name="Takami H."/>
            <person name="Hayashi T."/>
            <person name="Sahin N."/>
            <person name="Tani A."/>
        </authorList>
    </citation>
    <scope>NUCLEOTIDE SEQUENCE</scope>
    <source>
        <strain evidence="2">DSM 14458</strain>
    </source>
</reference>
<evidence type="ECO:0000313" key="3">
    <source>
        <dbReference type="Proteomes" id="UP001055093"/>
    </source>
</evidence>
<sequence length="59" mass="6481">MQAALPRKRVITPDGTVIQNGVSRPAGVCRAGSDPRDHDPNADPVERASEGYRRLTRRL</sequence>
<keyword evidence="3" id="KW-1185">Reference proteome</keyword>
<organism evidence="2 3">
    <name type="scientific">Methylorubrum suomiense</name>
    <dbReference type="NCBI Taxonomy" id="144191"/>
    <lineage>
        <taxon>Bacteria</taxon>
        <taxon>Pseudomonadati</taxon>
        <taxon>Pseudomonadota</taxon>
        <taxon>Alphaproteobacteria</taxon>
        <taxon>Hyphomicrobiales</taxon>
        <taxon>Methylobacteriaceae</taxon>
        <taxon>Methylorubrum</taxon>
    </lineage>
</organism>
<accession>A0ABQ4V0U6</accession>
<feature type="region of interest" description="Disordered" evidence="1">
    <location>
        <begin position="17"/>
        <end position="59"/>
    </location>
</feature>
<dbReference type="RefSeq" id="WP_238308631.1">
    <property type="nucleotide sequence ID" value="NZ_BPRE01000020.1"/>
</dbReference>
<gene>
    <name evidence="2" type="ORF">BGCPKDLD_4659</name>
</gene>
<proteinExistence type="predicted"/>
<feature type="compositionally biased region" description="Basic and acidic residues" evidence="1">
    <location>
        <begin position="33"/>
        <end position="53"/>
    </location>
</feature>
<evidence type="ECO:0000256" key="1">
    <source>
        <dbReference type="SAM" id="MobiDB-lite"/>
    </source>
</evidence>
<reference evidence="2" key="2">
    <citation type="submission" date="2021-08" db="EMBL/GenBank/DDBJ databases">
        <authorList>
            <person name="Tani A."/>
            <person name="Ola A."/>
            <person name="Ogura Y."/>
            <person name="Katsura K."/>
            <person name="Hayashi T."/>
        </authorList>
    </citation>
    <scope>NUCLEOTIDE SEQUENCE</scope>
    <source>
        <strain evidence="2">DSM 14458</strain>
    </source>
</reference>